<gene>
    <name evidence="12" type="primary">hypF</name>
    <name evidence="12" type="ORF">RMQ68_08675</name>
</gene>
<dbReference type="NCBIfam" id="TIGR00143">
    <property type="entry name" value="hypF"/>
    <property type="match status" value="1"/>
</dbReference>
<protein>
    <recommendedName>
        <fullName evidence="8">Carbamoyltransferase</fullName>
        <ecNumber evidence="8">6.2.-.-</ecNumber>
    </recommendedName>
</protein>
<keyword evidence="5" id="KW-0863">Zinc-finger</keyword>
<keyword evidence="4" id="KW-0479">Metal-binding</keyword>
<dbReference type="PROSITE" id="PS00150">
    <property type="entry name" value="ACYLPHOSPHATASE_1"/>
    <property type="match status" value="1"/>
</dbReference>
<dbReference type="InterPro" id="IPR001792">
    <property type="entry name" value="Acylphosphatase-like_dom"/>
</dbReference>
<evidence type="ECO:0000256" key="2">
    <source>
        <dbReference type="ARBA" id="ARBA00008097"/>
    </source>
</evidence>
<dbReference type="AlphaFoldDB" id="A0AA96DJY5"/>
<dbReference type="PANTHER" id="PTHR42959">
    <property type="entry name" value="CARBAMOYLTRANSFERASE"/>
    <property type="match status" value="1"/>
</dbReference>
<dbReference type="InterPro" id="IPR055128">
    <property type="entry name" value="HypF_C_2"/>
</dbReference>
<dbReference type="InterPro" id="IPR051060">
    <property type="entry name" value="Carbamoyltrans_HypF-like"/>
</dbReference>
<evidence type="ECO:0000256" key="9">
    <source>
        <dbReference type="PROSITE-ProRule" id="PRU00520"/>
    </source>
</evidence>
<keyword evidence="3 12" id="KW-0436">Ligase</keyword>
<dbReference type="Pfam" id="PF07503">
    <property type="entry name" value="zf-HYPF"/>
    <property type="match status" value="2"/>
</dbReference>
<dbReference type="SUPFAM" id="SSF54975">
    <property type="entry name" value="Acylphosphatase/BLUF domain-like"/>
    <property type="match status" value="1"/>
</dbReference>
<dbReference type="GO" id="GO:0003998">
    <property type="term" value="F:acylphosphatase activity"/>
    <property type="evidence" value="ECO:0007669"/>
    <property type="project" value="UniProtKB-EC"/>
</dbReference>
<dbReference type="Pfam" id="PF01300">
    <property type="entry name" value="Sua5_yciO_yrdC"/>
    <property type="match status" value="1"/>
</dbReference>
<comment type="catalytic activity">
    <reaction evidence="9">
        <text>an acyl phosphate + H2O = a carboxylate + phosphate + H(+)</text>
        <dbReference type="Rhea" id="RHEA:14965"/>
        <dbReference type="ChEBI" id="CHEBI:15377"/>
        <dbReference type="ChEBI" id="CHEBI:15378"/>
        <dbReference type="ChEBI" id="CHEBI:29067"/>
        <dbReference type="ChEBI" id="CHEBI:43474"/>
        <dbReference type="ChEBI" id="CHEBI:59918"/>
        <dbReference type="EC" id="3.6.1.7"/>
    </reaction>
</comment>
<dbReference type="PROSITE" id="PS51163">
    <property type="entry name" value="YRDC"/>
    <property type="match status" value="1"/>
</dbReference>
<feature type="active site" evidence="9">
    <location>
        <position position="42"/>
    </location>
</feature>
<reference evidence="12" key="1">
    <citation type="submission" date="2023-09" db="EMBL/GenBank/DDBJ databases">
        <title>Arcobacter tbilisiensis sp. nov. isolated from chicken meat in Tbilisi, Georgia.</title>
        <authorList>
            <person name="Matthias R."/>
            <person name="Zautner A.E."/>
        </authorList>
    </citation>
    <scope>NUCLEOTIDE SEQUENCE</scope>
    <source>
        <strain evidence="12">LEO 52</strain>
    </source>
</reference>
<organism evidence="12">
    <name type="scientific">Arcobacter sp. AZ-2023</name>
    <dbReference type="NCBI Taxonomy" id="3074453"/>
    <lineage>
        <taxon>Bacteria</taxon>
        <taxon>Pseudomonadati</taxon>
        <taxon>Campylobacterota</taxon>
        <taxon>Epsilonproteobacteria</taxon>
        <taxon>Campylobacterales</taxon>
        <taxon>Arcobacteraceae</taxon>
        <taxon>Arcobacter</taxon>
    </lineage>
</organism>
<dbReference type="Pfam" id="PF22521">
    <property type="entry name" value="HypF_C_2"/>
    <property type="match status" value="1"/>
</dbReference>
<dbReference type="InterPro" id="IPR004421">
    <property type="entry name" value="Carbamoyltransferase_HypF"/>
</dbReference>
<dbReference type="Gene3D" id="3.30.420.360">
    <property type="match status" value="1"/>
</dbReference>
<dbReference type="EMBL" id="CP134854">
    <property type="protein sequence ID" value="WNL29435.1"/>
    <property type="molecule type" value="Genomic_DNA"/>
</dbReference>
<evidence type="ECO:0000259" key="11">
    <source>
        <dbReference type="PROSITE" id="PS51163"/>
    </source>
</evidence>
<evidence type="ECO:0000256" key="8">
    <source>
        <dbReference type="PIRNR" id="PIRNR006256"/>
    </source>
</evidence>
<dbReference type="GO" id="GO:0016874">
    <property type="term" value="F:ligase activity"/>
    <property type="evidence" value="ECO:0007669"/>
    <property type="project" value="UniProtKB-UniRule"/>
</dbReference>
<feature type="domain" description="YrdC-like" evidence="11">
    <location>
        <begin position="205"/>
        <end position="390"/>
    </location>
</feature>
<evidence type="ECO:0000313" key="12">
    <source>
        <dbReference type="EMBL" id="WNL29435.1"/>
    </source>
</evidence>
<dbReference type="InterPro" id="IPR006070">
    <property type="entry name" value="Sua5-like_dom"/>
</dbReference>
<dbReference type="PIRSF" id="PIRSF006256">
    <property type="entry name" value="CMPcnvr_hdrg_mat"/>
    <property type="match status" value="1"/>
</dbReference>
<evidence type="ECO:0000256" key="6">
    <source>
        <dbReference type="ARBA" id="ARBA00022833"/>
    </source>
</evidence>
<feature type="active site" evidence="9">
    <location>
        <position position="24"/>
    </location>
</feature>
<evidence type="ECO:0000256" key="3">
    <source>
        <dbReference type="ARBA" id="ARBA00022598"/>
    </source>
</evidence>
<dbReference type="Pfam" id="PF00708">
    <property type="entry name" value="Acylphosphatase"/>
    <property type="match status" value="1"/>
</dbReference>
<feature type="domain" description="Acylphosphatase-like" evidence="10">
    <location>
        <begin position="9"/>
        <end position="94"/>
    </location>
</feature>
<dbReference type="InterPro" id="IPR041440">
    <property type="entry name" value="HypF_C"/>
</dbReference>
<dbReference type="Gene3D" id="3.30.420.40">
    <property type="match status" value="1"/>
</dbReference>
<dbReference type="Gene3D" id="3.30.110.120">
    <property type="match status" value="1"/>
</dbReference>
<dbReference type="InterPro" id="IPR017968">
    <property type="entry name" value="Acylphosphatase_CS"/>
</dbReference>
<dbReference type="PANTHER" id="PTHR42959:SF1">
    <property type="entry name" value="CARBAMOYLTRANSFERASE HYPF"/>
    <property type="match status" value="1"/>
</dbReference>
<dbReference type="PROSITE" id="PS51160">
    <property type="entry name" value="ACYLPHOSPHATASE_3"/>
    <property type="match status" value="1"/>
</dbReference>
<evidence type="ECO:0000256" key="5">
    <source>
        <dbReference type="ARBA" id="ARBA00022771"/>
    </source>
</evidence>
<dbReference type="GO" id="GO:0016743">
    <property type="term" value="F:carboxyl- or carbamoyltransferase activity"/>
    <property type="evidence" value="ECO:0007669"/>
    <property type="project" value="UniProtKB-UniRule"/>
</dbReference>
<evidence type="ECO:0000256" key="4">
    <source>
        <dbReference type="ARBA" id="ARBA00022723"/>
    </source>
</evidence>
<dbReference type="EC" id="6.2.-.-" evidence="8"/>
<dbReference type="GO" id="GO:0051604">
    <property type="term" value="P:protein maturation"/>
    <property type="evidence" value="ECO:0007669"/>
    <property type="project" value="TreeGrafter"/>
</dbReference>
<evidence type="ECO:0000256" key="7">
    <source>
        <dbReference type="ARBA" id="ARBA00048220"/>
    </source>
</evidence>
<sequence>MLSKVDRIIKKIRVYGTVQGVGFRPFVYNLAIKYNLFGYVNNDNIGVNIEVSGKNNDISSFLEDLKNNPPPLAVIEDIKIEDSNKRFFEFKIENSSSFDNKTTTIPSDIAICKDCIDDIFDKNNFRYNYSLTNCTNCGPRYSIIKTIPYDRKNTSLKDFTLCKKCQNEFENPTNRRYHAQAISCEECGPTTFLYDSKQTLIASKIEAINLASNYINDGKILAIKSMGGFHIVCDASNDETIFRLRELKKRATKPFAVMFKDVDSLRNCAIYSNLEQDILTSQQRPIVLLEKKENQNLSNFVAPNIKKIGCFLPNSALHYLLFENLSNPIISTSANLKGEPIITTKEDIFLKLGNLVDFVLDYNREILNSCDDSILQVVNEKIIKLRNSRGYAPSSLKADGKFSKKILSLGANQKSTFSIAFDNKIITAPYLGDLDSITSIENYKKTVENFLNFYDFVPEIIVCDKHPKYESTKFAFELKDKNPKLELVQVQHHYAHVLAVLAENVIKEDVLAFVFDGTGYGDDKNIWGGEVFIANKKEYKRAYHLKYFKLLGGELAIKEPKRVALSLLFDNFTLEEVLDLPLDFLKTFEKSEIKTLYTLWQKSLNSPLTSSFGRLFDAVCSLANILHIQEFEGQTGLYIENLYDENIKEFFSYDIVDQTIDISKMIREILKEDDKKIVASKFINTVANIVFEISNLHKDLPIVLSGGVFQNRTLVEILLKKFKNYNRKVYLGEKYSPNDESISLGQVYFQLKIK</sequence>
<proteinExistence type="inferred from homology"/>
<comment type="catalytic activity">
    <reaction evidence="7">
        <text>C-terminal L-cysteinyl-[HypE protein] + carbamoyl phosphate + ATP + H2O = C-terminal S-carboxamide-L-cysteinyl-[HypE protein] + AMP + phosphate + diphosphate + H(+)</text>
        <dbReference type="Rhea" id="RHEA:55636"/>
        <dbReference type="Rhea" id="RHEA-COMP:14247"/>
        <dbReference type="Rhea" id="RHEA-COMP:14392"/>
        <dbReference type="ChEBI" id="CHEBI:15377"/>
        <dbReference type="ChEBI" id="CHEBI:15378"/>
        <dbReference type="ChEBI" id="CHEBI:30616"/>
        <dbReference type="ChEBI" id="CHEBI:33019"/>
        <dbReference type="ChEBI" id="CHEBI:43474"/>
        <dbReference type="ChEBI" id="CHEBI:58228"/>
        <dbReference type="ChEBI" id="CHEBI:76913"/>
        <dbReference type="ChEBI" id="CHEBI:139126"/>
        <dbReference type="ChEBI" id="CHEBI:456215"/>
    </reaction>
</comment>
<dbReference type="Gene3D" id="3.90.870.50">
    <property type="match status" value="1"/>
</dbReference>
<accession>A0AA96DJY5</accession>
<dbReference type="Pfam" id="PF17788">
    <property type="entry name" value="HypF_C"/>
    <property type="match status" value="1"/>
</dbReference>
<dbReference type="SUPFAM" id="SSF55821">
    <property type="entry name" value="YrdC/RibB"/>
    <property type="match status" value="1"/>
</dbReference>
<name>A0AA96DJY5_9BACT</name>
<comment type="pathway">
    <text evidence="1">Protein modification; [NiFe] hydrogenase maturation.</text>
</comment>
<keyword evidence="6" id="KW-0862">Zinc</keyword>
<keyword evidence="9" id="KW-0378">Hydrolase</keyword>
<dbReference type="GO" id="GO:0008270">
    <property type="term" value="F:zinc ion binding"/>
    <property type="evidence" value="ECO:0007669"/>
    <property type="project" value="UniProtKB-KW"/>
</dbReference>
<comment type="similarity">
    <text evidence="2 8">Belongs to the carbamoyltransferase HypF family.</text>
</comment>
<dbReference type="InterPro" id="IPR017945">
    <property type="entry name" value="DHBP_synth_RibB-like_a/b_dom"/>
</dbReference>
<evidence type="ECO:0000256" key="1">
    <source>
        <dbReference type="ARBA" id="ARBA00004711"/>
    </source>
</evidence>
<dbReference type="InterPro" id="IPR011125">
    <property type="entry name" value="Znf_HypF"/>
</dbReference>
<dbReference type="InterPro" id="IPR036046">
    <property type="entry name" value="Acylphosphatase-like_dom_sf"/>
</dbReference>
<dbReference type="GO" id="GO:0003725">
    <property type="term" value="F:double-stranded RNA binding"/>
    <property type="evidence" value="ECO:0007669"/>
    <property type="project" value="InterPro"/>
</dbReference>
<evidence type="ECO:0000259" key="10">
    <source>
        <dbReference type="PROSITE" id="PS51160"/>
    </source>
</evidence>